<evidence type="ECO:0000313" key="2">
    <source>
        <dbReference type="Proteomes" id="UP000270620"/>
    </source>
</evidence>
<gene>
    <name evidence="1" type="ORF">EJA19_04855</name>
</gene>
<dbReference type="AlphaFoldDB" id="A0A3R9NYB6"/>
<dbReference type="EMBL" id="RWBG01000002">
    <property type="protein sequence ID" value="RSK40312.1"/>
    <property type="molecule type" value="Genomic_DNA"/>
</dbReference>
<dbReference type="RefSeq" id="WP_148101710.1">
    <property type="nucleotide sequence ID" value="NZ_RWBG01000002.1"/>
</dbReference>
<dbReference type="OrthoDB" id="921445at2"/>
<organism evidence="1 2">
    <name type="scientific">Mangrovimonas spongiae</name>
    <dbReference type="NCBI Taxonomy" id="2494697"/>
    <lineage>
        <taxon>Bacteria</taxon>
        <taxon>Pseudomonadati</taxon>
        <taxon>Bacteroidota</taxon>
        <taxon>Flavobacteriia</taxon>
        <taxon>Flavobacteriales</taxon>
        <taxon>Flavobacteriaceae</taxon>
        <taxon>Mangrovimonas</taxon>
    </lineage>
</organism>
<evidence type="ECO:0000313" key="1">
    <source>
        <dbReference type="EMBL" id="RSK40312.1"/>
    </source>
</evidence>
<protein>
    <submittedName>
        <fullName evidence="1">PorT family protein</fullName>
    </submittedName>
</protein>
<accession>A0A3R9NYB6</accession>
<dbReference type="Proteomes" id="UP000270620">
    <property type="component" value="Unassembled WGS sequence"/>
</dbReference>
<comment type="caution">
    <text evidence="1">The sequence shown here is derived from an EMBL/GenBank/DDBJ whole genome shotgun (WGS) entry which is preliminary data.</text>
</comment>
<keyword evidence="2" id="KW-1185">Reference proteome</keyword>
<reference evidence="1 2" key="1">
    <citation type="submission" date="2018-12" db="EMBL/GenBank/DDBJ databases">
        <title>Mangrovimonas spongiae sp. nov., a novel member of the genus Mangrovimonas isolated from marine sponge.</title>
        <authorList>
            <person name="Zhuang L."/>
            <person name="Luo L."/>
        </authorList>
    </citation>
    <scope>NUCLEOTIDE SEQUENCE [LARGE SCALE GENOMIC DNA]</scope>
    <source>
        <strain evidence="1 2">HN-E26</strain>
    </source>
</reference>
<proteinExistence type="predicted"/>
<sequence>MGWKNNPTSFKYKLAKEGKAQTLNIQQVNEFSIDRHTKFIKATINIDRSSEHTNKLTKTKDPVYKEETVFLKLLVEGKANLYSFKDGEIIRYFYSLDNSTPIMLIYKKYLRPVSDNDNLDSPKYVQGGNFYVQENNEYKQQIWENLNCDDLDLEELRHTEYREKSLIKVFKEYNTCKTNTYTVYKGNNKAKLHLSAKIGLQSASLKMSNSQAPRDVDFGNNTNITFGLETELVLPFNHNKWSVYLEPTYQSYKSEGLLYYTNYFLQNKSTNVEVEYASIEIPFGVKYYSFLSEKSKLFLNAAYVFDVELTNKFYSEERSDLVDLEGKSKGNFSFGIGYKYNNRYSIEFRYQTSQELLDEYVFYNTDYKSLSLCLGYTFL</sequence>
<name>A0A3R9NYB6_9FLAO</name>